<name>A0ABP9G349_9SPHI</name>
<dbReference type="Proteomes" id="UP001501436">
    <property type="component" value="Unassembled WGS sequence"/>
</dbReference>
<keyword evidence="1" id="KW-0812">Transmembrane</keyword>
<proteinExistence type="predicted"/>
<feature type="transmembrane region" description="Helical" evidence="1">
    <location>
        <begin position="51"/>
        <end position="69"/>
    </location>
</feature>
<keyword evidence="3" id="KW-1185">Reference proteome</keyword>
<evidence type="ECO:0000313" key="3">
    <source>
        <dbReference type="Proteomes" id="UP001501436"/>
    </source>
</evidence>
<comment type="caution">
    <text evidence="2">The sequence shown here is derived from an EMBL/GenBank/DDBJ whole genome shotgun (WGS) entry which is preliminary data.</text>
</comment>
<dbReference type="EMBL" id="BAABJI010000002">
    <property type="protein sequence ID" value="GAA4920124.1"/>
    <property type="molecule type" value="Genomic_DNA"/>
</dbReference>
<dbReference type="RefSeq" id="WP_345331536.1">
    <property type="nucleotide sequence ID" value="NZ_BAABJI010000002.1"/>
</dbReference>
<gene>
    <name evidence="2" type="ORF">GCM10023313_24880</name>
</gene>
<feature type="transmembrane region" description="Helical" evidence="1">
    <location>
        <begin position="20"/>
        <end position="39"/>
    </location>
</feature>
<sequence length="111" mass="11966">MKTRSNDNSSSIAMNDKIAQAFSAFILSAQAKIATAIAGRFNAYSARKQKLVLLSIMAITIAILLAGLFTNSYTIPAIHQSYKPATHIGMASDVNFSGRKDAQLKDSLTKK</sequence>
<evidence type="ECO:0000256" key="1">
    <source>
        <dbReference type="SAM" id="Phobius"/>
    </source>
</evidence>
<reference evidence="3" key="1">
    <citation type="journal article" date="2019" name="Int. J. Syst. Evol. Microbiol.">
        <title>The Global Catalogue of Microorganisms (GCM) 10K type strain sequencing project: providing services to taxonomists for standard genome sequencing and annotation.</title>
        <authorList>
            <consortium name="The Broad Institute Genomics Platform"/>
            <consortium name="The Broad Institute Genome Sequencing Center for Infectious Disease"/>
            <person name="Wu L."/>
            <person name="Ma J."/>
        </authorList>
    </citation>
    <scope>NUCLEOTIDE SEQUENCE [LARGE SCALE GENOMIC DNA]</scope>
    <source>
        <strain evidence="3">JCM 18283</strain>
    </source>
</reference>
<keyword evidence="1" id="KW-1133">Transmembrane helix</keyword>
<protein>
    <submittedName>
        <fullName evidence="2">Uncharacterized protein</fullName>
    </submittedName>
</protein>
<accession>A0ABP9G349</accession>
<keyword evidence="1" id="KW-0472">Membrane</keyword>
<evidence type="ECO:0000313" key="2">
    <source>
        <dbReference type="EMBL" id="GAA4920124.1"/>
    </source>
</evidence>
<organism evidence="2 3">
    <name type="scientific">Mucilaginibacter defluvii</name>
    <dbReference type="NCBI Taxonomy" id="1196019"/>
    <lineage>
        <taxon>Bacteria</taxon>
        <taxon>Pseudomonadati</taxon>
        <taxon>Bacteroidota</taxon>
        <taxon>Sphingobacteriia</taxon>
        <taxon>Sphingobacteriales</taxon>
        <taxon>Sphingobacteriaceae</taxon>
        <taxon>Mucilaginibacter</taxon>
    </lineage>
</organism>